<dbReference type="Proteomes" id="UP000199664">
    <property type="component" value="Unassembled WGS sequence"/>
</dbReference>
<protein>
    <submittedName>
        <fullName evidence="1">Uncharacterized protein</fullName>
    </submittedName>
</protein>
<dbReference type="STRING" id="1036779.SAMN04515666_10461"/>
<name>A0A1H7QNC1_9HYPH</name>
<dbReference type="AlphaFoldDB" id="A0A1H7QNC1"/>
<keyword evidence="2" id="KW-1185">Reference proteome</keyword>
<accession>A0A1H7QNC1</accession>
<sequence>MDWGIDPARVAEISTIASSRRFSARDTEKFVLAITGGGSENADLPLWDMLQVLFSLGALTANPRMPARDAAIGCMLDESGILLRPLRQDGPVRVSFAGATIEASAAEIVLSYGDKGEAKTRSFSWSRIRRALGLADFLFAAEADERSEGGLVALRTALDAVFALSSFDEDGMKRAVQEPARFMRAWRRRHLPLLAFADLIRQREAFLNASGRRERQREFDPDDLIALWSFALLHGETWSFARFAERFSALIREERSSVGRRDFMAPASMETLMARQPSENPEEALIAWLDHQAILGELEVDEPDEDEEPDEEDEDGVVRERVYAALMRLPAEPKFLNKEEREAIGRALAILPLAHEQPLTLARSRAVAPWENRLVEASRRIAGSNRGQVDQSPEPFDYAGIAASLAALGRRLDELLLIGNALEAIEGPESAAATAEGQKLLRRWRHDRASFRIDDAKLALTFARHGGALRTVAAALHRINRQQKRFGETTDLVAQAASDEARFTDVFSQRYQGRSKRP</sequence>
<dbReference type="RefSeq" id="WP_091834603.1">
    <property type="nucleotide sequence ID" value="NZ_FOAN01000004.1"/>
</dbReference>
<organism evidence="1 2">
    <name type="scientific">Bosea lupini</name>
    <dbReference type="NCBI Taxonomy" id="1036779"/>
    <lineage>
        <taxon>Bacteria</taxon>
        <taxon>Pseudomonadati</taxon>
        <taxon>Pseudomonadota</taxon>
        <taxon>Alphaproteobacteria</taxon>
        <taxon>Hyphomicrobiales</taxon>
        <taxon>Boseaceae</taxon>
        <taxon>Bosea</taxon>
    </lineage>
</organism>
<evidence type="ECO:0000313" key="1">
    <source>
        <dbReference type="EMBL" id="SEL49174.1"/>
    </source>
</evidence>
<proteinExistence type="predicted"/>
<dbReference type="EMBL" id="FOAN01000004">
    <property type="protein sequence ID" value="SEL49174.1"/>
    <property type="molecule type" value="Genomic_DNA"/>
</dbReference>
<reference evidence="2" key="1">
    <citation type="submission" date="2016-10" db="EMBL/GenBank/DDBJ databases">
        <authorList>
            <person name="Varghese N."/>
            <person name="Submissions S."/>
        </authorList>
    </citation>
    <scope>NUCLEOTIDE SEQUENCE [LARGE SCALE GENOMIC DNA]</scope>
    <source>
        <strain evidence="2">LMG 26383,CCUG 61248,R- 45681</strain>
    </source>
</reference>
<dbReference type="OrthoDB" id="8145402at2"/>
<gene>
    <name evidence="1" type="ORF">SAMN04515666_10461</name>
</gene>
<evidence type="ECO:0000313" key="2">
    <source>
        <dbReference type="Proteomes" id="UP000199664"/>
    </source>
</evidence>